<evidence type="ECO:0000256" key="1">
    <source>
        <dbReference type="ARBA" id="ARBA00022737"/>
    </source>
</evidence>
<dbReference type="Proteomes" id="UP000014480">
    <property type="component" value="Unassembled WGS sequence"/>
</dbReference>
<dbReference type="NCBIfam" id="TIGR00756">
    <property type="entry name" value="PPR"/>
    <property type="match status" value="1"/>
</dbReference>
<feature type="repeat" description="PPR" evidence="2">
    <location>
        <begin position="633"/>
        <end position="667"/>
    </location>
</feature>
<name>A0A484G1J9_COLOR</name>
<dbReference type="Pfam" id="PF13812">
    <property type="entry name" value="PPR_3"/>
    <property type="match status" value="1"/>
</dbReference>
<gene>
    <name evidence="3" type="ORF">Cob_v003109</name>
</gene>
<evidence type="ECO:0000256" key="2">
    <source>
        <dbReference type="PROSITE-ProRule" id="PRU00708"/>
    </source>
</evidence>
<dbReference type="PROSITE" id="PS51375">
    <property type="entry name" value="PPR"/>
    <property type="match status" value="2"/>
</dbReference>
<feature type="repeat" description="PPR" evidence="2">
    <location>
        <begin position="785"/>
        <end position="819"/>
    </location>
</feature>
<dbReference type="STRING" id="1213857.A0A484G1J9"/>
<reference evidence="4" key="1">
    <citation type="journal article" date="2013" name="New Phytol.">
        <title>Comparative genomic and transcriptomic analyses reveal the hemibiotrophic stage shift of Colletotrichum fungi.</title>
        <authorList>
            <person name="Gan P."/>
            <person name="Ikeda K."/>
            <person name="Irieda H."/>
            <person name="Narusaka M."/>
            <person name="O'Connell R.J."/>
            <person name="Narusaka Y."/>
            <person name="Takano Y."/>
            <person name="Kubo Y."/>
            <person name="Shirasu K."/>
        </authorList>
    </citation>
    <scope>NUCLEOTIDE SEQUENCE [LARGE SCALE GENOMIC DNA]</scope>
    <source>
        <strain evidence="4">104-T / ATCC 96160 / CBS 514.97 / LARS 414 / MAFF 240422</strain>
    </source>
</reference>
<sequence length="894" mass="102130">MRWQKRKKAYRHVNPERWLKLQLKLVQERSTITVAGRKPRSLPTNRPIPLIARRHAGLEVSMRALPLEASRQRSRCWWRPTEFDRELAISRHCRTLEDDTDNAAYPTSWDESARRRALDLFESTVNNQAPQATGPAPDVNQHIRLVEQLNAIRNNSEKLPAVDMQSLVHNFIVAKLLPAVRQQGRQFREMPHVVKQTAAVAIRKLTEAKLANIDDPKLPTVTEICKVLAEIDHKKAPRRLELVHGLLIGIIASRSGATDTPEHDGGSTDEVMLRDLIEFWKHFSGLNRADSGLGSTSKFWLTSRLDMRATTNPATLFAALFPNYQANALTGLQPALVATFVLLSEPLSEQLRAEAAPLLEALEPVVKRFGREKLQSLFEGYDDLWAFVEPRAGWRVIQAAPEVLREPHNYQAMKEPPRNQAYGSHGTSVHFSYASWHKRFNIAYRGNDHAAVQQAWRDLINPVNDKDRAERLRNCPELFDYILHMSCHKSRYEQQLYADMIREVLTYMRKLRLEPTVRTYTSMMEGWKLAGRFESIQHLWNTINGAKVKLDKKIWSSWISANGSLGAHWAGIKALNDMDKIWNKAVEANAEHTAVKPCIASVNAAISGLLRRDRMNDVRQVLVWANEKDLNPDIYTYNMLLSRMLKTGAREEADEILNSMKTAGIAPDGATFTIILESAFEDMAERTPHEQKAVIDNVFREMSACGIEPNQETYAKMLHSLMLAGDVAQASVTAVLSHLRANGLQPSTEICTILVEYYISRSKPDLDSIRALVADRRSRTRALTDRAFWETVIMHLHRAGDLDGALEIFYDLDDWGIWPSLPLLEPLLRSLIHRQQWDAAEKLVDTVKRQPRPQAAERDSRYWKPRPQATERDSRYWKHAFWAVANDYGLLKPE</sequence>
<dbReference type="OrthoDB" id="185373at2759"/>
<protein>
    <submittedName>
        <fullName evidence="3">Pentatricopeptide repeat-containing protein</fullName>
    </submittedName>
</protein>
<dbReference type="InterPro" id="IPR011990">
    <property type="entry name" value="TPR-like_helical_dom_sf"/>
</dbReference>
<reference evidence="4" key="2">
    <citation type="journal article" date="2019" name="Mol. Plant Microbe Interact.">
        <title>Genome sequence resources for four phytopathogenic fungi from the Colletotrichum orbiculare species complex.</title>
        <authorList>
            <person name="Gan P."/>
            <person name="Tsushima A."/>
            <person name="Narusaka M."/>
            <person name="Narusaka Y."/>
            <person name="Takano Y."/>
            <person name="Kubo Y."/>
            <person name="Shirasu K."/>
        </authorList>
    </citation>
    <scope>GENOME REANNOTATION</scope>
    <source>
        <strain evidence="4">104-T / ATCC 96160 / CBS 514.97 / LARS 414 / MAFF 240422</strain>
    </source>
</reference>
<dbReference type="Gene3D" id="1.25.40.10">
    <property type="entry name" value="Tetratricopeptide repeat domain"/>
    <property type="match status" value="3"/>
</dbReference>
<dbReference type="EMBL" id="AMCV02000005">
    <property type="protein sequence ID" value="TDZ24038.1"/>
    <property type="molecule type" value="Genomic_DNA"/>
</dbReference>
<dbReference type="Pfam" id="PF13041">
    <property type="entry name" value="PPR_2"/>
    <property type="match status" value="1"/>
</dbReference>
<dbReference type="InterPro" id="IPR002885">
    <property type="entry name" value="PPR_rpt"/>
</dbReference>
<keyword evidence="1" id="KW-0677">Repeat</keyword>
<dbReference type="AlphaFoldDB" id="A0A484G1J9"/>
<keyword evidence="4" id="KW-1185">Reference proteome</keyword>
<dbReference type="PANTHER" id="PTHR47941">
    <property type="entry name" value="PENTATRICOPEPTIDE REPEAT-CONTAINING PROTEIN 3, MITOCHONDRIAL"/>
    <property type="match status" value="1"/>
</dbReference>
<proteinExistence type="predicted"/>
<evidence type="ECO:0000313" key="3">
    <source>
        <dbReference type="EMBL" id="TDZ24038.1"/>
    </source>
</evidence>
<accession>A0A484G1J9</accession>
<comment type="caution">
    <text evidence="3">The sequence shown here is derived from an EMBL/GenBank/DDBJ whole genome shotgun (WGS) entry which is preliminary data.</text>
</comment>
<evidence type="ECO:0000313" key="4">
    <source>
        <dbReference type="Proteomes" id="UP000014480"/>
    </source>
</evidence>
<organism evidence="3 4">
    <name type="scientific">Colletotrichum orbiculare (strain 104-T / ATCC 96160 / CBS 514.97 / LARS 414 / MAFF 240422)</name>
    <name type="common">Cucumber anthracnose fungus</name>
    <name type="synonym">Colletotrichum lagenarium</name>
    <dbReference type="NCBI Taxonomy" id="1213857"/>
    <lineage>
        <taxon>Eukaryota</taxon>
        <taxon>Fungi</taxon>
        <taxon>Dikarya</taxon>
        <taxon>Ascomycota</taxon>
        <taxon>Pezizomycotina</taxon>
        <taxon>Sordariomycetes</taxon>
        <taxon>Hypocreomycetidae</taxon>
        <taxon>Glomerellales</taxon>
        <taxon>Glomerellaceae</taxon>
        <taxon>Colletotrichum</taxon>
        <taxon>Colletotrichum orbiculare species complex</taxon>
    </lineage>
</organism>